<keyword evidence="4" id="KW-1185">Reference proteome</keyword>
<reference evidence="3 4" key="1">
    <citation type="submission" date="2019-03" db="EMBL/GenBank/DDBJ databases">
        <title>Genomic Encyclopedia of Type Strains, Phase IV (KMG-IV): sequencing the most valuable type-strain genomes for metagenomic binning, comparative biology and taxonomic classification.</title>
        <authorList>
            <person name="Goeker M."/>
        </authorList>
    </citation>
    <scope>NUCLEOTIDE SEQUENCE [LARGE SCALE GENOMIC DNA]</scope>
    <source>
        <strain evidence="3 4">DSM 18792</strain>
    </source>
</reference>
<accession>A0A4R1R8G3</accession>
<dbReference type="Pfam" id="PF02604">
    <property type="entry name" value="PhdYeFM_antitox"/>
    <property type="match status" value="1"/>
</dbReference>
<dbReference type="AlphaFoldDB" id="A0A4R1R8G3"/>
<organism evidence="3 4">
    <name type="scientific">Mariniflexile fucanivorans</name>
    <dbReference type="NCBI Taxonomy" id="264023"/>
    <lineage>
        <taxon>Bacteria</taxon>
        <taxon>Pseudomonadati</taxon>
        <taxon>Bacteroidota</taxon>
        <taxon>Flavobacteriia</taxon>
        <taxon>Flavobacteriales</taxon>
        <taxon>Flavobacteriaceae</taxon>
        <taxon>Mariniflexile</taxon>
    </lineage>
</organism>
<dbReference type="Proteomes" id="UP000295455">
    <property type="component" value="Unassembled WGS sequence"/>
</dbReference>
<dbReference type="EMBL" id="SLUP01000023">
    <property type="protein sequence ID" value="TCL61898.1"/>
    <property type="molecule type" value="Genomic_DNA"/>
</dbReference>
<comment type="similarity">
    <text evidence="1 2">Belongs to the phD/YefM antitoxin family.</text>
</comment>
<gene>
    <name evidence="3" type="ORF">EV196_1232</name>
</gene>
<protein>
    <recommendedName>
        <fullName evidence="2">Antitoxin</fullName>
    </recommendedName>
</protein>
<name>A0A4R1R8G3_9FLAO</name>
<evidence type="ECO:0000313" key="3">
    <source>
        <dbReference type="EMBL" id="TCL61898.1"/>
    </source>
</evidence>
<comment type="caution">
    <text evidence="3">The sequence shown here is derived from an EMBL/GenBank/DDBJ whole genome shotgun (WGS) entry which is preliminary data.</text>
</comment>
<evidence type="ECO:0000256" key="2">
    <source>
        <dbReference type="RuleBase" id="RU362080"/>
    </source>
</evidence>
<dbReference type="RefSeq" id="WP_165876216.1">
    <property type="nucleotide sequence ID" value="NZ_SLUP01000023.1"/>
</dbReference>
<dbReference type="InterPro" id="IPR036165">
    <property type="entry name" value="YefM-like_sf"/>
</dbReference>
<evidence type="ECO:0000313" key="4">
    <source>
        <dbReference type="Proteomes" id="UP000295455"/>
    </source>
</evidence>
<dbReference type="SUPFAM" id="SSF143120">
    <property type="entry name" value="YefM-like"/>
    <property type="match status" value="1"/>
</dbReference>
<dbReference type="InterPro" id="IPR006442">
    <property type="entry name" value="Antitoxin_Phd/YefM"/>
</dbReference>
<dbReference type="Gene3D" id="3.40.1620.10">
    <property type="entry name" value="YefM-like domain"/>
    <property type="match status" value="1"/>
</dbReference>
<comment type="function">
    <text evidence="2">Antitoxin component of a type II toxin-antitoxin (TA) system.</text>
</comment>
<evidence type="ECO:0000256" key="1">
    <source>
        <dbReference type="ARBA" id="ARBA00009981"/>
    </source>
</evidence>
<sequence length="82" mass="9392">MKTITSTSLRGRLKYYLDLVSESYVTIMIPRTKDEEAIVMMPLSEYNSLTETDYLLRTEANKNTLLESIKQAEKGEVTVVNI</sequence>
<dbReference type="Gene3D" id="6.10.250.330">
    <property type="match status" value="1"/>
</dbReference>
<proteinExistence type="inferred from homology"/>